<dbReference type="PANTHER" id="PTHR20883:SF46">
    <property type="entry name" value="PHYTANOYL-COA HYDROXYLASE"/>
    <property type="match status" value="1"/>
</dbReference>
<dbReference type="Pfam" id="PF05721">
    <property type="entry name" value="PhyH"/>
    <property type="match status" value="1"/>
</dbReference>
<name>A0AAE0GHQ3_9CHLO</name>
<organism evidence="2 3">
    <name type="scientific">Cymbomonas tetramitiformis</name>
    <dbReference type="NCBI Taxonomy" id="36881"/>
    <lineage>
        <taxon>Eukaryota</taxon>
        <taxon>Viridiplantae</taxon>
        <taxon>Chlorophyta</taxon>
        <taxon>Pyramimonadophyceae</taxon>
        <taxon>Pyramimonadales</taxon>
        <taxon>Pyramimonadaceae</taxon>
        <taxon>Cymbomonas</taxon>
    </lineage>
</organism>
<gene>
    <name evidence="2" type="ORF">CYMTET_14332</name>
</gene>
<accession>A0AAE0GHQ3</accession>
<keyword evidence="3" id="KW-1185">Reference proteome</keyword>
<comment type="caution">
    <text evidence="2">The sequence shown here is derived from an EMBL/GenBank/DDBJ whole genome shotgun (WGS) entry which is preliminary data.</text>
</comment>
<evidence type="ECO:0000313" key="3">
    <source>
        <dbReference type="Proteomes" id="UP001190700"/>
    </source>
</evidence>
<dbReference type="Proteomes" id="UP001190700">
    <property type="component" value="Unassembled WGS sequence"/>
</dbReference>
<reference evidence="2 3" key="1">
    <citation type="journal article" date="2015" name="Genome Biol. Evol.">
        <title>Comparative Genomics of a Bacterivorous Green Alga Reveals Evolutionary Causalities and Consequences of Phago-Mixotrophic Mode of Nutrition.</title>
        <authorList>
            <person name="Burns J.A."/>
            <person name="Paasch A."/>
            <person name="Narechania A."/>
            <person name="Kim E."/>
        </authorList>
    </citation>
    <scope>NUCLEOTIDE SEQUENCE [LARGE SCALE GENOMIC DNA]</scope>
    <source>
        <strain evidence="2 3">PLY_AMNH</strain>
    </source>
</reference>
<dbReference type="AlphaFoldDB" id="A0AAE0GHQ3"/>
<evidence type="ECO:0000313" key="2">
    <source>
        <dbReference type="EMBL" id="KAK3277671.1"/>
    </source>
</evidence>
<proteinExistence type="predicted"/>
<dbReference type="EMBL" id="LGRX02005979">
    <property type="protein sequence ID" value="KAK3277671.1"/>
    <property type="molecule type" value="Genomic_DNA"/>
</dbReference>
<dbReference type="Gene3D" id="2.60.120.620">
    <property type="entry name" value="q2cbj1_9rhob like domain"/>
    <property type="match status" value="1"/>
</dbReference>
<dbReference type="PANTHER" id="PTHR20883">
    <property type="entry name" value="PHYTANOYL-COA DIOXYGENASE DOMAIN CONTAINING 1"/>
    <property type="match status" value="1"/>
</dbReference>
<protein>
    <recommendedName>
        <fullName evidence="4">Phytanoyl-CoA dioxygenase</fullName>
    </recommendedName>
</protein>
<dbReference type="InterPro" id="IPR008775">
    <property type="entry name" value="Phytyl_CoA_dOase-like"/>
</dbReference>
<comment type="cofactor">
    <cofactor evidence="1">
        <name>Fe cation</name>
        <dbReference type="ChEBI" id="CHEBI:24875"/>
    </cofactor>
</comment>
<evidence type="ECO:0000256" key="1">
    <source>
        <dbReference type="ARBA" id="ARBA00001962"/>
    </source>
</evidence>
<dbReference type="SUPFAM" id="SSF51197">
    <property type="entry name" value="Clavaminate synthase-like"/>
    <property type="match status" value="1"/>
</dbReference>
<evidence type="ECO:0008006" key="4">
    <source>
        <dbReference type="Google" id="ProtNLM"/>
    </source>
</evidence>
<sequence length="244" mass="26819">MTKRSRSPCHDIVSEQPEITSEFADDSALLSNFTRDGFIIIRSWSPSELFLFNEQYIVKPPKGGDHFAWHRDADRHLRCANTDRDFFEESMEPDEGFTFAGPPPRTRTPYVSTWAPLDSTSLQNGTLCILPASCPGHLDSGNPAARPCEDDDCELAHAAPLIMEPGDVAVFSSSVFHTSRPNASGAARRVHSCQFSQGVVRWGRDAFEACYGEFTKEGPLPPVMLALSCEGGPVEDSVVEHVAC</sequence>